<proteinExistence type="predicted"/>
<accession>A0A238FPW4</accession>
<feature type="compositionally biased region" description="Basic and acidic residues" evidence="1">
    <location>
        <begin position="36"/>
        <end position="48"/>
    </location>
</feature>
<dbReference type="EMBL" id="FMSP01000020">
    <property type="protein sequence ID" value="SCV74241.1"/>
    <property type="molecule type" value="Genomic_DNA"/>
</dbReference>
<keyword evidence="3" id="KW-1185">Reference proteome</keyword>
<name>A0A238FPW4_9BASI</name>
<feature type="region of interest" description="Disordered" evidence="1">
    <location>
        <begin position="26"/>
        <end position="48"/>
    </location>
</feature>
<evidence type="ECO:0000313" key="2">
    <source>
        <dbReference type="EMBL" id="SCV74241.1"/>
    </source>
</evidence>
<evidence type="ECO:0000256" key="1">
    <source>
        <dbReference type="SAM" id="MobiDB-lite"/>
    </source>
</evidence>
<dbReference type="AlphaFoldDB" id="A0A238FPW4"/>
<gene>
    <name evidence="2" type="ORF">BQ2448_6673</name>
</gene>
<protein>
    <submittedName>
        <fullName evidence="2">BQ2448_6673 protein</fullName>
    </submittedName>
</protein>
<organism evidence="2 3">
    <name type="scientific">Microbotryum intermedium</name>
    <dbReference type="NCBI Taxonomy" id="269621"/>
    <lineage>
        <taxon>Eukaryota</taxon>
        <taxon>Fungi</taxon>
        <taxon>Dikarya</taxon>
        <taxon>Basidiomycota</taxon>
        <taxon>Pucciniomycotina</taxon>
        <taxon>Microbotryomycetes</taxon>
        <taxon>Microbotryales</taxon>
        <taxon>Microbotryaceae</taxon>
        <taxon>Microbotryum</taxon>
    </lineage>
</organism>
<evidence type="ECO:0000313" key="3">
    <source>
        <dbReference type="Proteomes" id="UP000198372"/>
    </source>
</evidence>
<dbReference type="Proteomes" id="UP000198372">
    <property type="component" value="Unassembled WGS sequence"/>
</dbReference>
<sequence>MISTSGQQANHVPLGIENIRGYIDDPNDGIHFPYHTTDRSRDEDHDTH</sequence>
<reference evidence="3" key="1">
    <citation type="submission" date="2016-09" db="EMBL/GenBank/DDBJ databases">
        <authorList>
            <person name="Jeantristanb JTB J.-T."/>
            <person name="Ricardo R."/>
        </authorList>
    </citation>
    <scope>NUCLEOTIDE SEQUENCE [LARGE SCALE GENOMIC DNA]</scope>
</reference>